<reference evidence="2 3" key="1">
    <citation type="submission" date="2024-01" db="EMBL/GenBank/DDBJ databases">
        <title>Genome insights into Plantactinospora sonchi sp. nov.</title>
        <authorList>
            <person name="Wang L."/>
        </authorList>
    </citation>
    <scope>NUCLEOTIDE SEQUENCE [LARGE SCALE GENOMIC DNA]</scope>
    <source>
        <strain evidence="2 3">NEAU-QY2</strain>
    </source>
</reference>
<name>A0ABU7S325_9ACTN</name>
<sequence>MSRPTPETRRPRTLVWAPAGVMSRIQQQVQPRVSLPRRIALAATTAFLFTWPPAFVVFAVTTVAVPSTTNGASVGTAAVWALQFALLIAITAAVTTLARRDSGVDTTTGGSHPSTRRTALRVVMHVLLTGACAALVLAPQGLSVSQLAVLTVALVVVLHLLPVIVARLLQRAGRSRRSR</sequence>
<keyword evidence="1" id="KW-1133">Transmembrane helix</keyword>
<dbReference type="RefSeq" id="WP_331218083.1">
    <property type="nucleotide sequence ID" value="NZ_JAZGQK010000034.1"/>
</dbReference>
<dbReference type="EMBL" id="JAZGQK010000034">
    <property type="protein sequence ID" value="MEE6263147.1"/>
    <property type="molecule type" value="Genomic_DNA"/>
</dbReference>
<protein>
    <submittedName>
        <fullName evidence="2">Uncharacterized protein</fullName>
    </submittedName>
</protein>
<comment type="caution">
    <text evidence="2">The sequence shown here is derived from an EMBL/GenBank/DDBJ whole genome shotgun (WGS) entry which is preliminary data.</text>
</comment>
<organism evidence="2 3">
    <name type="scientific">Plantactinospora sonchi</name>
    <dbReference type="NCBI Taxonomy" id="1544735"/>
    <lineage>
        <taxon>Bacteria</taxon>
        <taxon>Bacillati</taxon>
        <taxon>Actinomycetota</taxon>
        <taxon>Actinomycetes</taxon>
        <taxon>Micromonosporales</taxon>
        <taxon>Micromonosporaceae</taxon>
        <taxon>Plantactinospora</taxon>
    </lineage>
</organism>
<feature type="transmembrane region" description="Helical" evidence="1">
    <location>
        <begin position="119"/>
        <end position="138"/>
    </location>
</feature>
<keyword evidence="1" id="KW-0812">Transmembrane</keyword>
<evidence type="ECO:0000313" key="2">
    <source>
        <dbReference type="EMBL" id="MEE6263147.1"/>
    </source>
</evidence>
<proteinExistence type="predicted"/>
<keyword evidence="3" id="KW-1185">Reference proteome</keyword>
<feature type="transmembrane region" description="Helical" evidence="1">
    <location>
        <begin position="77"/>
        <end position="98"/>
    </location>
</feature>
<feature type="transmembrane region" description="Helical" evidence="1">
    <location>
        <begin position="144"/>
        <end position="169"/>
    </location>
</feature>
<feature type="transmembrane region" description="Helical" evidence="1">
    <location>
        <begin position="39"/>
        <end position="65"/>
    </location>
</feature>
<dbReference type="Proteomes" id="UP001332243">
    <property type="component" value="Unassembled WGS sequence"/>
</dbReference>
<evidence type="ECO:0000256" key="1">
    <source>
        <dbReference type="SAM" id="Phobius"/>
    </source>
</evidence>
<gene>
    <name evidence="2" type="ORF">V1633_32175</name>
</gene>
<evidence type="ECO:0000313" key="3">
    <source>
        <dbReference type="Proteomes" id="UP001332243"/>
    </source>
</evidence>
<keyword evidence="1" id="KW-0472">Membrane</keyword>
<accession>A0ABU7S325</accession>